<dbReference type="EMBL" id="BART01006742">
    <property type="protein sequence ID" value="GAG68989.1"/>
    <property type="molecule type" value="Genomic_DNA"/>
</dbReference>
<comment type="similarity">
    <text evidence="1">Belongs to the GTP cyclohydrolase I type 2/NIF3 family.</text>
</comment>
<dbReference type="Pfam" id="PF01784">
    <property type="entry name" value="DUF34_NIF3"/>
    <property type="match status" value="1"/>
</dbReference>
<gene>
    <name evidence="3" type="ORF">S01H4_15380</name>
</gene>
<accession>X0ZI20</accession>
<dbReference type="InterPro" id="IPR002678">
    <property type="entry name" value="DUF34/NIF3"/>
</dbReference>
<sequence length="134" mass="15265">MGKLKEPESFRDFTRKIKDRLGISGFKWLCKEDIKVDSKKIRKVAVVCGSGNSIARRLADIDYDLVIVGEIGYHNALQIIESGKILVAIGHGSSEKLATVDMCNKLEDFFQKQKIKIDILKSRLGYKSWRYQVD</sequence>
<evidence type="ECO:0000313" key="3">
    <source>
        <dbReference type="EMBL" id="GAG68989.1"/>
    </source>
</evidence>
<proteinExistence type="inferred from homology"/>
<evidence type="ECO:0000256" key="1">
    <source>
        <dbReference type="ARBA" id="ARBA00006964"/>
    </source>
</evidence>
<reference evidence="3" key="1">
    <citation type="journal article" date="2014" name="Front. Microbiol.">
        <title>High frequency of phylogenetically diverse reductive dehalogenase-homologous genes in deep subseafloor sedimentary metagenomes.</title>
        <authorList>
            <person name="Kawai M."/>
            <person name="Futagami T."/>
            <person name="Toyoda A."/>
            <person name="Takaki Y."/>
            <person name="Nishi S."/>
            <person name="Hori S."/>
            <person name="Arai W."/>
            <person name="Tsubouchi T."/>
            <person name="Morono Y."/>
            <person name="Uchiyama I."/>
            <person name="Ito T."/>
            <person name="Fujiyama A."/>
            <person name="Inagaki F."/>
            <person name="Takami H."/>
        </authorList>
    </citation>
    <scope>NUCLEOTIDE SEQUENCE</scope>
    <source>
        <strain evidence="3">Expedition CK06-06</strain>
    </source>
</reference>
<dbReference type="InterPro" id="IPR036069">
    <property type="entry name" value="DUF34/NIF3_sf"/>
</dbReference>
<organism evidence="3">
    <name type="scientific">marine sediment metagenome</name>
    <dbReference type="NCBI Taxonomy" id="412755"/>
    <lineage>
        <taxon>unclassified sequences</taxon>
        <taxon>metagenomes</taxon>
        <taxon>ecological metagenomes</taxon>
    </lineage>
</organism>
<dbReference type="Gene3D" id="3.40.1390.30">
    <property type="entry name" value="NIF3 (NGG1p interacting factor 3)-like"/>
    <property type="match status" value="1"/>
</dbReference>
<keyword evidence="2" id="KW-0479">Metal-binding</keyword>
<dbReference type="GO" id="GO:0005737">
    <property type="term" value="C:cytoplasm"/>
    <property type="evidence" value="ECO:0007669"/>
    <property type="project" value="TreeGrafter"/>
</dbReference>
<evidence type="ECO:0000256" key="2">
    <source>
        <dbReference type="ARBA" id="ARBA00022723"/>
    </source>
</evidence>
<dbReference type="PANTHER" id="PTHR13799">
    <property type="entry name" value="NGG1 INTERACTING FACTOR 3"/>
    <property type="match status" value="1"/>
</dbReference>
<comment type="caution">
    <text evidence="3">The sequence shown here is derived from an EMBL/GenBank/DDBJ whole genome shotgun (WGS) entry which is preliminary data.</text>
</comment>
<dbReference type="GO" id="GO:0046872">
    <property type="term" value="F:metal ion binding"/>
    <property type="evidence" value="ECO:0007669"/>
    <property type="project" value="UniProtKB-KW"/>
</dbReference>
<protein>
    <submittedName>
        <fullName evidence="3">Uncharacterized protein</fullName>
    </submittedName>
</protein>
<dbReference type="PANTHER" id="PTHR13799:SF14">
    <property type="entry name" value="GTP CYCLOHYDROLASE 1 TYPE 2 HOMOLOG"/>
    <property type="match status" value="1"/>
</dbReference>
<dbReference type="AlphaFoldDB" id="X0ZI20"/>
<dbReference type="SUPFAM" id="SSF102705">
    <property type="entry name" value="NIF3 (NGG1p interacting factor 3)-like"/>
    <property type="match status" value="1"/>
</dbReference>
<name>X0ZI20_9ZZZZ</name>